<accession>A0ABQ9FWQ8</accession>
<name>A0ABQ9FWQ8_TEGGR</name>
<keyword evidence="2" id="KW-1185">Reference proteome</keyword>
<reference evidence="1 2" key="1">
    <citation type="submission" date="2022-12" db="EMBL/GenBank/DDBJ databases">
        <title>Chromosome-level genome of Tegillarca granosa.</title>
        <authorList>
            <person name="Kim J."/>
        </authorList>
    </citation>
    <scope>NUCLEOTIDE SEQUENCE [LARGE SCALE GENOMIC DNA]</scope>
    <source>
        <strain evidence="1">Teg-2019</strain>
        <tissue evidence="1">Adductor muscle</tissue>
    </source>
</reference>
<protein>
    <submittedName>
        <fullName evidence="1">Uncharacterized protein</fullName>
    </submittedName>
</protein>
<dbReference type="EMBL" id="JARBDR010000141">
    <property type="protein sequence ID" value="KAJ8320576.1"/>
    <property type="molecule type" value="Genomic_DNA"/>
</dbReference>
<comment type="caution">
    <text evidence="1">The sequence shown here is derived from an EMBL/GenBank/DDBJ whole genome shotgun (WGS) entry which is preliminary data.</text>
</comment>
<organism evidence="1 2">
    <name type="scientific">Tegillarca granosa</name>
    <name type="common">Malaysian cockle</name>
    <name type="synonym">Anadara granosa</name>
    <dbReference type="NCBI Taxonomy" id="220873"/>
    <lineage>
        <taxon>Eukaryota</taxon>
        <taxon>Metazoa</taxon>
        <taxon>Spiralia</taxon>
        <taxon>Lophotrochozoa</taxon>
        <taxon>Mollusca</taxon>
        <taxon>Bivalvia</taxon>
        <taxon>Autobranchia</taxon>
        <taxon>Pteriomorphia</taxon>
        <taxon>Arcoida</taxon>
        <taxon>Arcoidea</taxon>
        <taxon>Arcidae</taxon>
        <taxon>Tegillarca</taxon>
    </lineage>
</organism>
<proteinExistence type="predicted"/>
<evidence type="ECO:0000313" key="2">
    <source>
        <dbReference type="Proteomes" id="UP001217089"/>
    </source>
</evidence>
<gene>
    <name evidence="1" type="ORF">KUTeg_002163</name>
</gene>
<evidence type="ECO:0000313" key="1">
    <source>
        <dbReference type="EMBL" id="KAJ8320576.1"/>
    </source>
</evidence>
<sequence>MRCNTDYLVLISDSFVYELISYETLQPCLPPLLNIKCFVINELGVLINVHSSNKFTPEF</sequence>
<dbReference type="Proteomes" id="UP001217089">
    <property type="component" value="Unassembled WGS sequence"/>
</dbReference>